<comment type="caution">
    <text evidence="2">The sequence shown here is derived from an EMBL/GenBank/DDBJ whole genome shotgun (WGS) entry which is preliminary data.</text>
</comment>
<dbReference type="Proteomes" id="UP000324479">
    <property type="component" value="Unassembled WGS sequence"/>
</dbReference>
<protein>
    <submittedName>
        <fullName evidence="2">DUF389 domain-containing protein</fullName>
    </submittedName>
</protein>
<keyword evidence="1" id="KW-0472">Membrane</keyword>
<proteinExistence type="predicted"/>
<dbReference type="PANTHER" id="PTHR20992">
    <property type="entry name" value="AT15442P-RELATED"/>
    <property type="match status" value="1"/>
</dbReference>
<reference evidence="2 3" key="1">
    <citation type="submission" date="2019-08" db="EMBL/GenBank/DDBJ databases">
        <authorList>
            <person name="Dhanesh K."/>
            <person name="Kumar G."/>
            <person name="Sasikala C."/>
            <person name="Venkata Ramana C."/>
        </authorList>
    </citation>
    <scope>NUCLEOTIDE SEQUENCE [LARGE SCALE GENOMIC DNA]</scope>
    <source>
        <strain evidence="2 3">JC645</strain>
    </source>
</reference>
<name>A0A5M6D326_9BACT</name>
<feature type="transmembrane region" description="Helical" evidence="1">
    <location>
        <begin position="425"/>
        <end position="449"/>
    </location>
</feature>
<feature type="transmembrane region" description="Helical" evidence="1">
    <location>
        <begin position="323"/>
        <end position="344"/>
    </location>
</feature>
<evidence type="ECO:0000313" key="2">
    <source>
        <dbReference type="EMBL" id="KAA5541881.1"/>
    </source>
</evidence>
<sequence>MSVVFLLRSEEQLSDGTPWCVVFGEALDAPIVPVVLGTDRRVLEKHVESVLADKLTRTNGEPTDVQTIDPATDHVLSFCQDVGCRLLVLIYAPGEADRQRELFESSPFPTVWLHAVTDPPIDEAHLFGGYVGHRILTERVCRKLLGMTPSAWAVDASAATETDSERQTAAVNEQIDAFTFPSEAAVVFGVDSVGKDSLTYQAGRRLIERELQPSVMLVREGQSVVPSLLGRLRRWSDSVAPSLNRDERVALQQDLESGSKPNLEFLGMISASSMLASFGLLQNSAAVIIGAMLIAPLMTPILGAGLAIAIGNRPLFRDAFTSIVLGFAGALLTSGLFGTLVWAVDQPDWSPEHATEMWARCNPSVIDFCVGLVGGMAAAYARTRSHLSSALAGAAIAAALVPPLSTAGLQMAFGLWEPVPAGIPVWGPLLVVSINVLTIMVGSSLVLWLRGIRAHSGGIRPQDRWAIRVVILLVALMLLVLVGLV</sequence>
<keyword evidence="3" id="KW-1185">Reference proteome</keyword>
<evidence type="ECO:0000256" key="1">
    <source>
        <dbReference type="SAM" id="Phobius"/>
    </source>
</evidence>
<keyword evidence="1" id="KW-0812">Transmembrane</keyword>
<dbReference type="RefSeq" id="WP_150077615.1">
    <property type="nucleotide sequence ID" value="NZ_VWOX01000009.1"/>
</dbReference>
<feature type="transmembrane region" description="Helical" evidence="1">
    <location>
        <begin position="465"/>
        <end position="484"/>
    </location>
</feature>
<organism evidence="2 3">
    <name type="scientific">Roseiconus nitratireducens</name>
    <dbReference type="NCBI Taxonomy" id="2605748"/>
    <lineage>
        <taxon>Bacteria</taxon>
        <taxon>Pseudomonadati</taxon>
        <taxon>Planctomycetota</taxon>
        <taxon>Planctomycetia</taxon>
        <taxon>Pirellulales</taxon>
        <taxon>Pirellulaceae</taxon>
        <taxon>Roseiconus</taxon>
    </lineage>
</organism>
<dbReference type="PANTHER" id="PTHR20992:SF9">
    <property type="entry name" value="AT15442P-RELATED"/>
    <property type="match status" value="1"/>
</dbReference>
<dbReference type="Pfam" id="PF04087">
    <property type="entry name" value="DUF389"/>
    <property type="match status" value="1"/>
</dbReference>
<feature type="transmembrane region" description="Helical" evidence="1">
    <location>
        <begin position="390"/>
        <end position="413"/>
    </location>
</feature>
<gene>
    <name evidence="2" type="ORF">FYK55_16925</name>
</gene>
<dbReference type="EMBL" id="VWOX01000009">
    <property type="protein sequence ID" value="KAA5541881.1"/>
    <property type="molecule type" value="Genomic_DNA"/>
</dbReference>
<evidence type="ECO:0000313" key="3">
    <source>
        <dbReference type="Proteomes" id="UP000324479"/>
    </source>
</evidence>
<feature type="transmembrane region" description="Helical" evidence="1">
    <location>
        <begin position="364"/>
        <end position="383"/>
    </location>
</feature>
<keyword evidence="1" id="KW-1133">Transmembrane helix</keyword>
<dbReference type="InterPro" id="IPR005240">
    <property type="entry name" value="DUF389"/>
</dbReference>
<dbReference type="AlphaFoldDB" id="A0A5M6D326"/>
<accession>A0A5M6D326</accession>
<feature type="transmembrane region" description="Helical" evidence="1">
    <location>
        <begin position="287"/>
        <end position="311"/>
    </location>
</feature>